<evidence type="ECO:0000313" key="1">
    <source>
        <dbReference type="EMBL" id="KHL26685.1"/>
    </source>
</evidence>
<sequence>MLFYTATNGAKLFEDPTWPHGQVEGWFGRDTNNMGVDKLAHAYSSYVIAELLHHRLRRKTGEAPGIQYTAAALAFGAMAYTEFWDSIESSGGWSWEDVTFNALGAGFSALRNSVPGLDEKLDYRLMIQPQEGRYRLSGKKHFEAQWHFFALKLAGFEGLRETPLRYLELDLGYRAEDFTNPDREAGIRPKRHVFVGVSLNFSEIVRRFAGGNRYGRAAASALEYIQPPYTMLSTNITE</sequence>
<dbReference type="Proteomes" id="UP000030988">
    <property type="component" value="Unassembled WGS sequence"/>
</dbReference>
<gene>
    <name evidence="1" type="ORF">PK98_02920</name>
</gene>
<accession>A0A0B2C3C8</accession>
<organism evidence="1 2">
    <name type="scientific">Croceibacterium mercuriale</name>
    <dbReference type="NCBI Taxonomy" id="1572751"/>
    <lineage>
        <taxon>Bacteria</taxon>
        <taxon>Pseudomonadati</taxon>
        <taxon>Pseudomonadota</taxon>
        <taxon>Alphaproteobacteria</taxon>
        <taxon>Sphingomonadales</taxon>
        <taxon>Erythrobacteraceae</taxon>
        <taxon>Croceibacterium</taxon>
    </lineage>
</organism>
<proteinExistence type="predicted"/>
<protein>
    <recommendedName>
        <fullName evidence="3">DUF2279 domain-containing protein</fullName>
    </recommendedName>
</protein>
<keyword evidence="2" id="KW-1185">Reference proteome</keyword>
<reference evidence="1 2" key="1">
    <citation type="submission" date="2014-11" db="EMBL/GenBank/DDBJ databases">
        <title>Draft genome sequence of Kirrobacter mercurialis.</title>
        <authorList>
            <person name="Coil D.A."/>
            <person name="Eisen J.A."/>
        </authorList>
    </citation>
    <scope>NUCLEOTIDE SEQUENCE [LARGE SCALE GENOMIC DNA]</scope>
    <source>
        <strain evidence="1 2">Coronado</strain>
    </source>
</reference>
<name>A0A0B2C3C8_9SPHN</name>
<evidence type="ECO:0000313" key="2">
    <source>
        <dbReference type="Proteomes" id="UP000030988"/>
    </source>
</evidence>
<comment type="caution">
    <text evidence="1">The sequence shown here is derived from an EMBL/GenBank/DDBJ whole genome shotgun (WGS) entry which is preliminary data.</text>
</comment>
<dbReference type="Pfam" id="PF10043">
    <property type="entry name" value="DUF2279"/>
    <property type="match status" value="1"/>
</dbReference>
<dbReference type="STRING" id="1572751.PK98_02920"/>
<dbReference type="InterPro" id="IPR018736">
    <property type="entry name" value="DUF2279_periplasmic_lipo"/>
</dbReference>
<dbReference type="AlphaFoldDB" id="A0A0B2C3C8"/>
<evidence type="ECO:0008006" key="3">
    <source>
        <dbReference type="Google" id="ProtNLM"/>
    </source>
</evidence>
<dbReference type="EMBL" id="JTDN01000001">
    <property type="protein sequence ID" value="KHL26685.1"/>
    <property type="molecule type" value="Genomic_DNA"/>
</dbReference>